<protein>
    <submittedName>
        <fullName evidence="4">Alpha-amylase</fullName>
        <ecNumber evidence="4">3.2.1.1</ecNumber>
    </submittedName>
</protein>
<feature type="domain" description="Glycoside hydrolase family 57 N-terminal" evidence="3">
    <location>
        <begin position="6"/>
        <end position="292"/>
    </location>
</feature>
<comment type="similarity">
    <text evidence="1">Belongs to the glycosyl hydrolase 57 family.</text>
</comment>
<dbReference type="CDD" id="cd10795">
    <property type="entry name" value="GH57N_MJA1_like"/>
    <property type="match status" value="1"/>
</dbReference>
<keyword evidence="2" id="KW-0119">Carbohydrate metabolism</keyword>
<dbReference type="InterPro" id="IPR011330">
    <property type="entry name" value="Glyco_hydro/deAcase_b/a-brl"/>
</dbReference>
<gene>
    <name evidence="4" type="ORF">NAS2_0392</name>
</gene>
<dbReference type="InterPro" id="IPR004300">
    <property type="entry name" value="Glyco_hydro_57_N"/>
</dbReference>
<evidence type="ECO:0000313" key="5">
    <source>
        <dbReference type="Proteomes" id="UP000509448"/>
    </source>
</evidence>
<evidence type="ECO:0000256" key="1">
    <source>
        <dbReference type="ARBA" id="ARBA00006821"/>
    </source>
</evidence>
<dbReference type="KEGG" id="ccai:NAS2_0392"/>
<dbReference type="Pfam" id="PF03065">
    <property type="entry name" value="Glyco_hydro_57"/>
    <property type="match status" value="1"/>
</dbReference>
<evidence type="ECO:0000313" key="4">
    <source>
        <dbReference type="EMBL" id="BBE41783.1"/>
    </source>
</evidence>
<dbReference type="SUPFAM" id="SSF88713">
    <property type="entry name" value="Glycoside hydrolase/deacetylase"/>
    <property type="match status" value="1"/>
</dbReference>
<evidence type="ECO:0000256" key="2">
    <source>
        <dbReference type="ARBA" id="ARBA00023277"/>
    </source>
</evidence>
<organism evidence="4 5">
    <name type="scientific">Conexivisphaera calida</name>
    <dbReference type="NCBI Taxonomy" id="1874277"/>
    <lineage>
        <taxon>Archaea</taxon>
        <taxon>Nitrososphaerota</taxon>
        <taxon>Conexivisphaeria</taxon>
        <taxon>Conexivisphaerales</taxon>
        <taxon>Conexivisphaeraceae</taxon>
        <taxon>Conexivisphaera</taxon>
    </lineage>
</organism>
<dbReference type="AlphaFoldDB" id="A0A4P2VEE3"/>
<evidence type="ECO:0000259" key="3">
    <source>
        <dbReference type="Pfam" id="PF03065"/>
    </source>
</evidence>
<keyword evidence="5" id="KW-1185">Reference proteome</keyword>
<dbReference type="Proteomes" id="UP000509448">
    <property type="component" value="Chromosome"/>
</dbReference>
<dbReference type="EMBL" id="AP018732">
    <property type="protein sequence ID" value="BBE41783.1"/>
    <property type="molecule type" value="Genomic_DNA"/>
</dbReference>
<dbReference type="Gene3D" id="3.20.110.20">
    <property type="match status" value="1"/>
</dbReference>
<reference evidence="4 5" key="1">
    <citation type="journal article" date="2019" name="ISME J.">
        <title>Isolation and characterization of a thermophilic sulfur- and iron-reducing thaumarchaeote from a terrestrial acidic hot spring.</title>
        <authorList>
            <person name="Kato S."/>
            <person name="Itoh T."/>
            <person name="Yuki M."/>
            <person name="Nagamori M."/>
            <person name="Ohnishi M."/>
            <person name="Uematsu K."/>
            <person name="Suzuki K."/>
            <person name="Takashina T."/>
            <person name="Ohkuma M."/>
        </authorList>
    </citation>
    <scope>NUCLEOTIDE SEQUENCE [LARGE SCALE GENOMIC DNA]</scope>
    <source>
        <strain evidence="4 5">NAS-02</strain>
    </source>
</reference>
<accession>A0A4P2VEE3</accession>
<keyword evidence="4" id="KW-0378">Hydrolase</keyword>
<name>A0A4P2VEE3_9ARCH</name>
<keyword evidence="4" id="KW-0326">Glycosidase</keyword>
<dbReference type="InterPro" id="IPR052046">
    <property type="entry name" value="GH57_Enzymes"/>
</dbReference>
<dbReference type="EC" id="3.2.1.1" evidence="4"/>
<dbReference type="PANTHER" id="PTHR36306:SF1">
    <property type="entry name" value="ALPHA-AMYLASE-RELATED"/>
    <property type="match status" value="1"/>
</dbReference>
<dbReference type="GO" id="GO:0004556">
    <property type="term" value="F:alpha-amylase activity"/>
    <property type="evidence" value="ECO:0007669"/>
    <property type="project" value="UniProtKB-EC"/>
</dbReference>
<proteinExistence type="inferred from homology"/>
<sequence length="488" mass="54449">MARLVAFMFEMHQPRRTRPLSPRALLERMKGGPRAAYDDLLDAQVFRRVSSKCYAPAAKILSEAASRGFRFSFSPSGVWMEQAREHAREVLSYLRKSVDAGAEPVAQPYYHGVSPLLGDLDEMELQIGAQADLVESELGARPGAAEATEMLYNDEIGRAMRRAGFGLALTEGAERVLGWRSPNYLYMSRAGIPLLMRNYRLSDDVAFRFSNGSWDQYPLTADKYASWIAASPGDVIFIAMDFETFGEHHWRETGILDFLEALPRELESAGVESVGVSEVARRLNPVDYVDVPPWNTISWADVEKDASAWAGSEEQVRALALYEEVGSYARAIGGELLSHWRYLGISDNFYYMSAKRGPSGVVHEYFSPYKDPLAAYTSYLHSLLSLYADVLRTYSSGIERFAPRLRTPLRLSFVARTPDGDVVIRGLGDLRRCFSECPSAMVGYLAGDLQSWVRHVLLWDRLADELDAASRAPDPVRAVLSIIGPQGS</sequence>
<dbReference type="GO" id="GO:0005975">
    <property type="term" value="P:carbohydrate metabolic process"/>
    <property type="evidence" value="ECO:0007669"/>
    <property type="project" value="InterPro"/>
</dbReference>
<dbReference type="OrthoDB" id="64936at2157"/>
<dbReference type="GeneID" id="55584210"/>
<dbReference type="PANTHER" id="PTHR36306">
    <property type="entry name" value="ALPHA-AMYLASE-RELATED-RELATED"/>
    <property type="match status" value="1"/>
</dbReference>
<dbReference type="RefSeq" id="WP_174448086.1">
    <property type="nucleotide sequence ID" value="NZ_AP018732.1"/>
</dbReference>